<accession>A0A7S0IZF9</accession>
<sequence>MLDPEQLCGVPRTQWDLDPKYVQAVQQGRQPPWSLVRGVRHRLLLELVEHASVPGVTSSPVNYLRAVRALADAALPKVRCARAQCSFSENADRSCARVQVHHAPLSISPRLAGDARAHHFLIVMGSMGGACYKPARRLQQLLWRWIPRANGSFASSLSTKAAARTSLPSWLPSSFSRLRLRNITHRPYCEAYCRQSYRLRCPSGFSAAISKAITKHRAHLQADPSEIALLTFVYAAELGSEWRETLVNWREDSFGFGAGAVFLAASWMAVLPRGHRAKGGLPWDAAVASTWRLVFDACVALAPSRCVLRTVLHHNRMTRPGLYRAFERRILSLAPSAVGVLPWFNATWHGVQLGLMRHHDNTRIHFADTARIFLAQLTLNILPLVISPQAPLPPPVEERRIDVRRLRTNRKDMQPYFAPPSP</sequence>
<reference evidence="1" key="1">
    <citation type="submission" date="2021-01" db="EMBL/GenBank/DDBJ databases">
        <authorList>
            <person name="Corre E."/>
            <person name="Pelletier E."/>
            <person name="Niang G."/>
            <person name="Scheremetjew M."/>
            <person name="Finn R."/>
            <person name="Kale V."/>
            <person name="Holt S."/>
            <person name="Cochrane G."/>
            <person name="Meng A."/>
            <person name="Brown T."/>
            <person name="Cohen L."/>
        </authorList>
    </citation>
    <scope>NUCLEOTIDE SEQUENCE</scope>
    <source>
        <strain evidence="1">RCC1130</strain>
    </source>
</reference>
<dbReference type="AlphaFoldDB" id="A0A7S0IZF9"/>
<organism evidence="1">
    <name type="scientific">Calcidiscus leptoporus</name>
    <dbReference type="NCBI Taxonomy" id="127549"/>
    <lineage>
        <taxon>Eukaryota</taxon>
        <taxon>Haptista</taxon>
        <taxon>Haptophyta</taxon>
        <taxon>Prymnesiophyceae</taxon>
        <taxon>Coccolithales</taxon>
        <taxon>Calcidiscaceae</taxon>
        <taxon>Calcidiscus</taxon>
    </lineage>
</organism>
<proteinExistence type="predicted"/>
<dbReference type="EMBL" id="HBER01023683">
    <property type="protein sequence ID" value="CAD8536576.1"/>
    <property type="molecule type" value="Transcribed_RNA"/>
</dbReference>
<protein>
    <submittedName>
        <fullName evidence="1">Uncharacterized protein</fullName>
    </submittedName>
</protein>
<name>A0A7S0IZF9_9EUKA</name>
<evidence type="ECO:0000313" key="1">
    <source>
        <dbReference type="EMBL" id="CAD8536576.1"/>
    </source>
</evidence>
<gene>
    <name evidence="1" type="ORF">CLEP1334_LOCUS11858</name>
</gene>